<dbReference type="PANTHER" id="PTHR30055">
    <property type="entry name" value="HTH-TYPE TRANSCRIPTIONAL REGULATOR RUTR"/>
    <property type="match status" value="1"/>
</dbReference>
<organism evidence="4 7">
    <name type="scientific">Weissella hellenica</name>
    <dbReference type="NCBI Taxonomy" id="46256"/>
    <lineage>
        <taxon>Bacteria</taxon>
        <taxon>Bacillati</taxon>
        <taxon>Bacillota</taxon>
        <taxon>Bacilli</taxon>
        <taxon>Lactobacillales</taxon>
        <taxon>Lactobacillaceae</taxon>
        <taxon>Weissella</taxon>
    </lineage>
</organism>
<reference evidence="5 6" key="1">
    <citation type="submission" date="2016-08" db="EMBL/GenBank/DDBJ databases">
        <authorList>
            <person name="Varghese N."/>
            <person name="Submissions Spin"/>
        </authorList>
    </citation>
    <scope>NUCLEOTIDE SEQUENCE [LARGE SCALE GENOMIC DNA]</scope>
    <source>
        <strain evidence="5 6">R-53116</strain>
    </source>
</reference>
<feature type="domain" description="HTH tetR-type" evidence="3">
    <location>
        <begin position="5"/>
        <end position="65"/>
    </location>
</feature>
<gene>
    <name evidence="5" type="ORF">GA0061075_11328</name>
    <name evidence="4" type="ORF">HF960_07445</name>
</gene>
<keyword evidence="1 2" id="KW-0238">DNA-binding</keyword>
<dbReference type="EMBL" id="FMAW01000013">
    <property type="protein sequence ID" value="SCC05948.1"/>
    <property type="molecule type" value="Genomic_DNA"/>
</dbReference>
<dbReference type="SUPFAM" id="SSF46689">
    <property type="entry name" value="Homeodomain-like"/>
    <property type="match status" value="1"/>
</dbReference>
<comment type="caution">
    <text evidence="4">The sequence shown here is derived from an EMBL/GenBank/DDBJ whole genome shotgun (WGS) entry which is preliminary data.</text>
</comment>
<proteinExistence type="predicted"/>
<dbReference type="InterPro" id="IPR050109">
    <property type="entry name" value="HTH-type_TetR-like_transc_reg"/>
</dbReference>
<evidence type="ECO:0000256" key="1">
    <source>
        <dbReference type="ARBA" id="ARBA00023125"/>
    </source>
</evidence>
<evidence type="ECO:0000313" key="5">
    <source>
        <dbReference type="EMBL" id="SCC05948.1"/>
    </source>
</evidence>
<dbReference type="OrthoDB" id="277085at2"/>
<dbReference type="RefSeq" id="WP_074427807.1">
    <property type="nucleotide sequence ID" value="NZ_BJEG01000013.1"/>
</dbReference>
<dbReference type="Proteomes" id="UP000182448">
    <property type="component" value="Unassembled WGS sequence"/>
</dbReference>
<dbReference type="GO" id="GO:0000976">
    <property type="term" value="F:transcription cis-regulatory region binding"/>
    <property type="evidence" value="ECO:0007669"/>
    <property type="project" value="TreeGrafter"/>
</dbReference>
<dbReference type="PRINTS" id="PR00455">
    <property type="entry name" value="HTHTETR"/>
</dbReference>
<dbReference type="InterPro" id="IPR009057">
    <property type="entry name" value="Homeodomain-like_sf"/>
</dbReference>
<reference evidence="4 7" key="2">
    <citation type="submission" date="2020-04" db="EMBL/GenBank/DDBJ databases">
        <title>MicrobeNet Type strains.</title>
        <authorList>
            <person name="Nicholson A.C."/>
        </authorList>
    </citation>
    <scope>NUCLEOTIDE SEQUENCE [LARGE SCALE GENOMIC DNA]</scope>
    <source>
        <strain evidence="4 7">CCUG 33494</strain>
    </source>
</reference>
<keyword evidence="6" id="KW-1185">Reference proteome</keyword>
<dbReference type="Gene3D" id="1.10.357.10">
    <property type="entry name" value="Tetracycline Repressor, domain 2"/>
    <property type="match status" value="1"/>
</dbReference>
<dbReference type="GO" id="GO:0003700">
    <property type="term" value="F:DNA-binding transcription factor activity"/>
    <property type="evidence" value="ECO:0007669"/>
    <property type="project" value="TreeGrafter"/>
</dbReference>
<name>A0A4Y4G723_WEIHE</name>
<accession>A0A4Y4G723</accession>
<dbReference type="Proteomes" id="UP000585749">
    <property type="component" value="Unassembled WGS sequence"/>
</dbReference>
<sequence>MSNDNHVQETILKAFSDLIRQYGYRGTTTKKIAAVANVNESTVFRHFKNKAGILKALIQNYLFDVKQAANDFEFHDDIETDLVQAASIYQQFIKQHQSIFLLSLHESAEFPEIESVINQLPQYFHDLLMDKFREMMQAGEISSEIDIATEVDSFVTLCFGNAVSSFVYPNSALFVKSEQFLENNIRTFAKHLK</sequence>
<dbReference type="InterPro" id="IPR036271">
    <property type="entry name" value="Tet_transcr_reg_TetR-rel_C_sf"/>
</dbReference>
<dbReference type="PROSITE" id="PS50977">
    <property type="entry name" value="HTH_TETR_2"/>
    <property type="match status" value="1"/>
</dbReference>
<dbReference type="Pfam" id="PF00440">
    <property type="entry name" value="TetR_N"/>
    <property type="match status" value="1"/>
</dbReference>
<evidence type="ECO:0000313" key="7">
    <source>
        <dbReference type="Proteomes" id="UP000585749"/>
    </source>
</evidence>
<feature type="DNA-binding region" description="H-T-H motif" evidence="2">
    <location>
        <begin position="28"/>
        <end position="47"/>
    </location>
</feature>
<protein>
    <submittedName>
        <fullName evidence="4">TetR/AcrR family transcriptional regulator</fullName>
    </submittedName>
    <submittedName>
        <fullName evidence="5">Transcriptional regulator, TetR family</fullName>
    </submittedName>
</protein>
<dbReference type="PANTHER" id="PTHR30055:SF226">
    <property type="entry name" value="HTH-TYPE TRANSCRIPTIONAL REGULATOR PKSA"/>
    <property type="match status" value="1"/>
</dbReference>
<evidence type="ECO:0000256" key="2">
    <source>
        <dbReference type="PROSITE-ProRule" id="PRU00335"/>
    </source>
</evidence>
<dbReference type="InterPro" id="IPR001647">
    <property type="entry name" value="HTH_TetR"/>
</dbReference>
<dbReference type="SUPFAM" id="SSF48498">
    <property type="entry name" value="Tetracyclin repressor-like, C-terminal domain"/>
    <property type="match status" value="1"/>
</dbReference>
<evidence type="ECO:0000259" key="3">
    <source>
        <dbReference type="PROSITE" id="PS50977"/>
    </source>
</evidence>
<evidence type="ECO:0000313" key="4">
    <source>
        <dbReference type="EMBL" id="NKY67488.1"/>
    </source>
</evidence>
<evidence type="ECO:0000313" key="6">
    <source>
        <dbReference type="Proteomes" id="UP000182448"/>
    </source>
</evidence>
<dbReference type="AlphaFoldDB" id="A0A4Y4G723"/>
<dbReference type="EMBL" id="JAAXPM010000012">
    <property type="protein sequence ID" value="NKY67488.1"/>
    <property type="molecule type" value="Genomic_DNA"/>
</dbReference>